<sequence length="37" mass="4211">MLGRPPFQHNYFSISELGRISESGIDFRCNLVQADIV</sequence>
<name>A0A914R5G7_PAREQ</name>
<organism evidence="1 2">
    <name type="scientific">Parascaris equorum</name>
    <name type="common">Equine roundworm</name>
    <dbReference type="NCBI Taxonomy" id="6256"/>
    <lineage>
        <taxon>Eukaryota</taxon>
        <taxon>Metazoa</taxon>
        <taxon>Ecdysozoa</taxon>
        <taxon>Nematoda</taxon>
        <taxon>Chromadorea</taxon>
        <taxon>Rhabditida</taxon>
        <taxon>Spirurina</taxon>
        <taxon>Ascaridomorpha</taxon>
        <taxon>Ascaridoidea</taxon>
        <taxon>Ascarididae</taxon>
        <taxon>Parascaris</taxon>
    </lineage>
</organism>
<protein>
    <submittedName>
        <fullName evidence="2">Uncharacterized protein</fullName>
    </submittedName>
</protein>
<keyword evidence="1" id="KW-1185">Reference proteome</keyword>
<dbReference type="AlphaFoldDB" id="A0A914R5G7"/>
<proteinExistence type="predicted"/>
<dbReference type="WBParaSite" id="PEQ_0000150301-mRNA-1">
    <property type="protein sequence ID" value="PEQ_0000150301-mRNA-1"/>
    <property type="gene ID" value="PEQ_0000150301"/>
</dbReference>
<accession>A0A914R5G7</accession>
<reference evidence="2" key="1">
    <citation type="submission" date="2022-11" db="UniProtKB">
        <authorList>
            <consortium name="WormBaseParasite"/>
        </authorList>
    </citation>
    <scope>IDENTIFICATION</scope>
</reference>
<dbReference type="Proteomes" id="UP000887564">
    <property type="component" value="Unplaced"/>
</dbReference>
<evidence type="ECO:0000313" key="2">
    <source>
        <dbReference type="WBParaSite" id="PEQ_0000150301-mRNA-1"/>
    </source>
</evidence>
<evidence type="ECO:0000313" key="1">
    <source>
        <dbReference type="Proteomes" id="UP000887564"/>
    </source>
</evidence>